<evidence type="ECO:0000313" key="1">
    <source>
        <dbReference type="EMBL" id="EDX16046.1"/>
    </source>
</evidence>
<sequence>MYIIYKFFFASKGGCRQRLQESFQPEDSCGSVVPGQQGTSVHLNIRTSCTSIKIYNLNCSSNSNSLSPTTSGAEGRSCQAAFHSTNLNCNHSCPSEDQYRSRNHQHHHHHQHRISSDIISSSLRQSHSHSLSLCSVQSNPMATTRIPLAAEDNNCSLRLSSCQPLKFPLASEWLV</sequence>
<dbReference type="HOGENOM" id="CLU_1534175_0_0_1"/>
<organism evidence="1 2">
    <name type="scientific">Drosophila simulans</name>
    <name type="common">Fruit fly</name>
    <dbReference type="NCBI Taxonomy" id="7240"/>
    <lineage>
        <taxon>Eukaryota</taxon>
        <taxon>Metazoa</taxon>
        <taxon>Ecdysozoa</taxon>
        <taxon>Arthropoda</taxon>
        <taxon>Hexapoda</taxon>
        <taxon>Insecta</taxon>
        <taxon>Pterygota</taxon>
        <taxon>Neoptera</taxon>
        <taxon>Endopterygota</taxon>
        <taxon>Diptera</taxon>
        <taxon>Brachycera</taxon>
        <taxon>Muscomorpha</taxon>
        <taxon>Ephydroidea</taxon>
        <taxon>Drosophilidae</taxon>
        <taxon>Drosophila</taxon>
        <taxon>Sophophora</taxon>
    </lineage>
</organism>
<keyword evidence="2" id="KW-1185">Reference proteome</keyword>
<dbReference type="STRING" id="7240.B4NVG2"/>
<reference evidence="1 2" key="1">
    <citation type="journal article" date="2007" name="Nature">
        <title>Evolution of genes and genomes on the Drosophila phylogeny.</title>
        <authorList>
            <consortium name="Drosophila 12 Genomes Consortium"/>
            <person name="Clark A.G."/>
            <person name="Eisen M.B."/>
            <person name="Smith D.R."/>
            <person name="Bergman C.M."/>
            <person name="Oliver B."/>
            <person name="Markow T.A."/>
            <person name="Kaufman T.C."/>
            <person name="Kellis M."/>
            <person name="Gelbart W."/>
            <person name="Iyer V.N."/>
            <person name="Pollard D.A."/>
            <person name="Sackton T.B."/>
            <person name="Larracuente A.M."/>
            <person name="Singh N.D."/>
            <person name="Abad J.P."/>
            <person name="Abt D.N."/>
            <person name="Adryan B."/>
            <person name="Aguade M."/>
            <person name="Akashi H."/>
            <person name="Anderson W.W."/>
            <person name="Aquadro C.F."/>
            <person name="Ardell D.H."/>
            <person name="Arguello R."/>
            <person name="Artieri C.G."/>
            <person name="Barbash D.A."/>
            <person name="Barker D."/>
            <person name="Barsanti P."/>
            <person name="Batterham P."/>
            <person name="Batzoglou S."/>
            <person name="Begun D."/>
            <person name="Bhutkar A."/>
            <person name="Blanco E."/>
            <person name="Bosak S.A."/>
            <person name="Bradley R.K."/>
            <person name="Brand A.D."/>
            <person name="Brent M.R."/>
            <person name="Brooks A.N."/>
            <person name="Brown R.H."/>
            <person name="Butlin R.K."/>
            <person name="Caggese C."/>
            <person name="Calvi B.R."/>
            <person name="Bernardo de Carvalho A."/>
            <person name="Caspi A."/>
            <person name="Castrezana S."/>
            <person name="Celniker S.E."/>
            <person name="Chang J.L."/>
            <person name="Chapple C."/>
            <person name="Chatterji S."/>
            <person name="Chinwalla A."/>
            <person name="Civetta A."/>
            <person name="Clifton S.W."/>
            <person name="Comeron J.M."/>
            <person name="Costello J.C."/>
            <person name="Coyne J.A."/>
            <person name="Daub J."/>
            <person name="David R.G."/>
            <person name="Delcher A.L."/>
            <person name="Delehaunty K."/>
            <person name="Do C.B."/>
            <person name="Ebling H."/>
            <person name="Edwards K."/>
            <person name="Eickbush T."/>
            <person name="Evans J.D."/>
            <person name="Filipski A."/>
            <person name="Findeiss S."/>
            <person name="Freyhult E."/>
            <person name="Fulton L."/>
            <person name="Fulton R."/>
            <person name="Garcia A.C."/>
            <person name="Gardiner A."/>
            <person name="Garfield D.A."/>
            <person name="Garvin B.E."/>
            <person name="Gibson G."/>
            <person name="Gilbert D."/>
            <person name="Gnerre S."/>
            <person name="Godfrey J."/>
            <person name="Good R."/>
            <person name="Gotea V."/>
            <person name="Gravely B."/>
            <person name="Greenberg A.J."/>
            <person name="Griffiths-Jones S."/>
            <person name="Gross S."/>
            <person name="Guigo R."/>
            <person name="Gustafson E.A."/>
            <person name="Haerty W."/>
            <person name="Hahn M.W."/>
            <person name="Halligan D.L."/>
            <person name="Halpern A.L."/>
            <person name="Halter G.M."/>
            <person name="Han M.V."/>
            <person name="Heger A."/>
            <person name="Hillier L."/>
            <person name="Hinrichs A.S."/>
            <person name="Holmes I."/>
            <person name="Hoskins R.A."/>
            <person name="Hubisz M.J."/>
            <person name="Hultmark D."/>
            <person name="Huntley M.A."/>
            <person name="Jaffe D.B."/>
            <person name="Jagadeeshan S."/>
            <person name="Jeck W.R."/>
            <person name="Johnson J."/>
            <person name="Jones C.D."/>
            <person name="Jordan W.C."/>
            <person name="Karpen G.H."/>
            <person name="Kataoka E."/>
            <person name="Keightley P.D."/>
            <person name="Kheradpour P."/>
            <person name="Kirkness E.F."/>
            <person name="Koerich L.B."/>
            <person name="Kristiansen K."/>
            <person name="Kudrna D."/>
            <person name="Kulathinal R.J."/>
            <person name="Kumar S."/>
            <person name="Kwok R."/>
            <person name="Lander E."/>
            <person name="Langley C.H."/>
            <person name="Lapoint R."/>
            <person name="Lazzaro B.P."/>
            <person name="Lee S.J."/>
            <person name="Levesque L."/>
            <person name="Li R."/>
            <person name="Lin C.F."/>
            <person name="Lin M.F."/>
            <person name="Lindblad-Toh K."/>
            <person name="Llopart A."/>
            <person name="Long M."/>
            <person name="Low L."/>
            <person name="Lozovsky E."/>
            <person name="Lu J."/>
            <person name="Luo M."/>
            <person name="Machado C.A."/>
            <person name="Makalowski W."/>
            <person name="Marzo M."/>
            <person name="Matsuda M."/>
            <person name="Matzkin L."/>
            <person name="McAllister B."/>
            <person name="McBride C.S."/>
            <person name="McKernan B."/>
            <person name="McKernan K."/>
            <person name="Mendez-Lago M."/>
            <person name="Minx P."/>
            <person name="Mollenhauer M.U."/>
            <person name="Montooth K."/>
            <person name="Mount S.M."/>
            <person name="Mu X."/>
            <person name="Myers E."/>
            <person name="Negre B."/>
            <person name="Newfeld S."/>
            <person name="Nielsen R."/>
            <person name="Noor M.A."/>
            <person name="O'Grady P."/>
            <person name="Pachter L."/>
            <person name="Papaceit M."/>
            <person name="Parisi M.J."/>
            <person name="Parisi M."/>
            <person name="Parts L."/>
            <person name="Pedersen J.S."/>
            <person name="Pesole G."/>
            <person name="Phillippy A.M."/>
            <person name="Ponting C.P."/>
            <person name="Pop M."/>
            <person name="Porcelli D."/>
            <person name="Powell J.R."/>
            <person name="Prohaska S."/>
            <person name="Pruitt K."/>
            <person name="Puig M."/>
            <person name="Quesneville H."/>
            <person name="Ram K.R."/>
            <person name="Rand D."/>
            <person name="Rasmussen M.D."/>
            <person name="Reed L.K."/>
            <person name="Reenan R."/>
            <person name="Reily A."/>
            <person name="Remington K.A."/>
            <person name="Rieger T.T."/>
            <person name="Ritchie M.G."/>
            <person name="Robin C."/>
            <person name="Rogers Y.H."/>
            <person name="Rohde C."/>
            <person name="Rozas J."/>
            <person name="Rubenfield M.J."/>
            <person name="Ruiz A."/>
            <person name="Russo S."/>
            <person name="Salzberg S.L."/>
            <person name="Sanchez-Gracia A."/>
            <person name="Saranga D.J."/>
            <person name="Sato H."/>
            <person name="Schaeffer S.W."/>
            <person name="Schatz M.C."/>
            <person name="Schlenke T."/>
            <person name="Schwartz R."/>
            <person name="Segarra C."/>
            <person name="Singh R.S."/>
            <person name="Sirot L."/>
            <person name="Sirota M."/>
            <person name="Sisneros N.B."/>
            <person name="Smith C.D."/>
            <person name="Smith T.F."/>
            <person name="Spieth J."/>
            <person name="Stage D.E."/>
            <person name="Stark A."/>
            <person name="Stephan W."/>
            <person name="Strausberg R.L."/>
            <person name="Strempel S."/>
            <person name="Sturgill D."/>
            <person name="Sutton G."/>
            <person name="Sutton G.G."/>
            <person name="Tao W."/>
            <person name="Teichmann S."/>
            <person name="Tobari Y.N."/>
            <person name="Tomimura Y."/>
            <person name="Tsolas J.M."/>
            <person name="Valente V.L."/>
            <person name="Venter E."/>
            <person name="Venter J.C."/>
            <person name="Vicario S."/>
            <person name="Vieira F.G."/>
            <person name="Vilella A.J."/>
            <person name="Villasante A."/>
            <person name="Walenz B."/>
            <person name="Wang J."/>
            <person name="Wasserman M."/>
            <person name="Watts T."/>
            <person name="Wilson D."/>
            <person name="Wilson R.K."/>
            <person name="Wing R.A."/>
            <person name="Wolfner M.F."/>
            <person name="Wong A."/>
            <person name="Wong G.K."/>
            <person name="Wu C.I."/>
            <person name="Wu G."/>
            <person name="Yamamoto D."/>
            <person name="Yang H.P."/>
            <person name="Yang S.P."/>
            <person name="Yorke J.A."/>
            <person name="Yoshida K."/>
            <person name="Zdobnov E."/>
            <person name="Zhang P."/>
            <person name="Zhang Y."/>
            <person name="Zimin A.V."/>
            <person name="Baldwin J."/>
            <person name="Abdouelleil A."/>
            <person name="Abdulkadir J."/>
            <person name="Abebe A."/>
            <person name="Abera B."/>
            <person name="Abreu J."/>
            <person name="Acer S.C."/>
            <person name="Aftuck L."/>
            <person name="Alexander A."/>
            <person name="An P."/>
            <person name="Anderson E."/>
            <person name="Anderson S."/>
            <person name="Arachi H."/>
            <person name="Azer M."/>
            <person name="Bachantsang P."/>
            <person name="Barry A."/>
            <person name="Bayul T."/>
            <person name="Berlin A."/>
            <person name="Bessette D."/>
            <person name="Bloom T."/>
            <person name="Blye J."/>
            <person name="Boguslavskiy L."/>
            <person name="Bonnet C."/>
            <person name="Boukhgalter B."/>
            <person name="Bourzgui I."/>
            <person name="Brown A."/>
            <person name="Cahill P."/>
            <person name="Channer S."/>
            <person name="Cheshatsang Y."/>
            <person name="Chuda L."/>
            <person name="Citroen M."/>
            <person name="Collymore A."/>
            <person name="Cooke P."/>
            <person name="Costello M."/>
            <person name="D'Aco K."/>
            <person name="Daza R."/>
            <person name="De Haan G."/>
            <person name="DeGray S."/>
            <person name="DeMaso C."/>
            <person name="Dhargay N."/>
            <person name="Dooley K."/>
            <person name="Dooley E."/>
            <person name="Doricent M."/>
            <person name="Dorje P."/>
            <person name="Dorjee K."/>
            <person name="Dupes A."/>
            <person name="Elong R."/>
            <person name="Falk J."/>
            <person name="Farina A."/>
            <person name="Faro S."/>
            <person name="Ferguson D."/>
            <person name="Fisher S."/>
            <person name="Foley C.D."/>
            <person name="Franke A."/>
            <person name="Friedrich D."/>
            <person name="Gadbois L."/>
            <person name="Gearin G."/>
            <person name="Gearin C.R."/>
            <person name="Giannoukos G."/>
            <person name="Goode T."/>
            <person name="Graham J."/>
            <person name="Grandbois E."/>
            <person name="Grewal S."/>
            <person name="Gyaltsen K."/>
            <person name="Hafez N."/>
            <person name="Hagos B."/>
            <person name="Hall J."/>
            <person name="Henson C."/>
            <person name="Hollinger A."/>
            <person name="Honan T."/>
            <person name="Huard M.D."/>
            <person name="Hughes L."/>
            <person name="Hurhula B."/>
            <person name="Husby M.E."/>
            <person name="Kamat A."/>
            <person name="Kanga B."/>
            <person name="Kashin S."/>
            <person name="Khazanovich D."/>
            <person name="Kisner P."/>
            <person name="Lance K."/>
            <person name="Lara M."/>
            <person name="Lee W."/>
            <person name="Lennon N."/>
            <person name="Letendre F."/>
            <person name="LeVine R."/>
            <person name="Lipovsky A."/>
            <person name="Liu X."/>
            <person name="Liu J."/>
            <person name="Liu S."/>
            <person name="Lokyitsang T."/>
            <person name="Lokyitsang Y."/>
            <person name="Lubonja R."/>
            <person name="Lui A."/>
            <person name="MacDonald P."/>
            <person name="Magnisalis V."/>
            <person name="Maru K."/>
            <person name="Matthews C."/>
            <person name="McCusker W."/>
            <person name="McDonough S."/>
            <person name="Mehta T."/>
            <person name="Meldrim J."/>
            <person name="Meneus L."/>
            <person name="Mihai O."/>
            <person name="Mihalev A."/>
            <person name="Mihova T."/>
            <person name="Mittelman R."/>
            <person name="Mlenga V."/>
            <person name="Montmayeur A."/>
            <person name="Mulrain L."/>
            <person name="Navidi A."/>
            <person name="Naylor J."/>
            <person name="Negash T."/>
            <person name="Nguyen T."/>
            <person name="Nguyen N."/>
            <person name="Nicol R."/>
            <person name="Norbu C."/>
            <person name="Norbu N."/>
            <person name="Novod N."/>
            <person name="O'Neill B."/>
            <person name="Osman S."/>
            <person name="Markiewicz E."/>
            <person name="Oyono O.L."/>
            <person name="Patti C."/>
            <person name="Phunkhang P."/>
            <person name="Pierre F."/>
            <person name="Priest M."/>
            <person name="Raghuraman S."/>
            <person name="Rege F."/>
            <person name="Reyes R."/>
            <person name="Rise C."/>
            <person name="Rogov P."/>
            <person name="Ross K."/>
            <person name="Ryan E."/>
            <person name="Settipalli S."/>
            <person name="Shea T."/>
            <person name="Sherpa N."/>
            <person name="Shi L."/>
            <person name="Shih D."/>
            <person name="Sparrow T."/>
            <person name="Spaulding J."/>
            <person name="Stalker J."/>
            <person name="Stange-Thomann N."/>
            <person name="Stavropoulos S."/>
            <person name="Stone C."/>
            <person name="Strader C."/>
            <person name="Tesfaye S."/>
            <person name="Thomson T."/>
            <person name="Thoulutsang Y."/>
            <person name="Thoulutsang D."/>
            <person name="Topham K."/>
            <person name="Topping I."/>
            <person name="Tsamla T."/>
            <person name="Vassiliev H."/>
            <person name="Vo A."/>
            <person name="Wangchuk T."/>
            <person name="Wangdi T."/>
            <person name="Weiand M."/>
            <person name="Wilkinson J."/>
            <person name="Wilson A."/>
            <person name="Yadav S."/>
            <person name="Young G."/>
            <person name="Yu Q."/>
            <person name="Zembek L."/>
            <person name="Zhong D."/>
            <person name="Zimmer A."/>
            <person name="Zwirko Z."/>
            <person name="Jaffe D.B."/>
            <person name="Alvarez P."/>
            <person name="Brockman W."/>
            <person name="Butler J."/>
            <person name="Chin C."/>
            <person name="Gnerre S."/>
            <person name="Grabherr M."/>
            <person name="Kleber M."/>
            <person name="Mauceli E."/>
            <person name="MacCallum I."/>
        </authorList>
    </citation>
    <scope>NUCLEOTIDE SEQUENCE [LARGE SCALE GENOMIC DNA]</scope>
    <source>
        <strain evidence="2">white501</strain>
    </source>
</reference>
<dbReference type="AlphaFoldDB" id="B4NVG2"/>
<evidence type="ECO:0000313" key="2">
    <source>
        <dbReference type="Proteomes" id="UP000000304"/>
    </source>
</evidence>
<dbReference type="EMBL" id="CH987842">
    <property type="protein sequence ID" value="EDX16046.1"/>
    <property type="molecule type" value="Genomic_DNA"/>
</dbReference>
<gene>
    <name evidence="1" type="primary">Dsim\GD19747</name>
    <name evidence="1" type="ORF">Dsim_GD19747</name>
</gene>
<accession>B4NVG2</accession>
<name>B4NVG2_DROSI</name>
<dbReference type="OrthoDB" id="6581954at2759"/>
<protein>
    <submittedName>
        <fullName evidence="1">GD19747</fullName>
    </submittedName>
</protein>
<dbReference type="Proteomes" id="UP000000304">
    <property type="component" value="Unassembled WGS sequence"/>
</dbReference>
<dbReference type="Bgee" id="FBgn0268694">
    <property type="expression patterns" value="Expressed in embryo and 1 other cell type or tissue"/>
</dbReference>
<proteinExistence type="predicted"/>